<dbReference type="GO" id="GO:0005737">
    <property type="term" value="C:cytoplasm"/>
    <property type="evidence" value="ECO:0007669"/>
    <property type="project" value="TreeGrafter"/>
</dbReference>
<protein>
    <recommendedName>
        <fullName evidence="6">Ubiquitin-like 1-activating enzyme E1A</fullName>
    </recommendedName>
</protein>
<keyword evidence="10" id="KW-1185">Reference proteome</keyword>
<reference evidence="9" key="1">
    <citation type="journal article" date="2021" name="IMA Fungus">
        <title>Genomic characterization of three marine fungi, including Emericellopsis atlantica sp. nov. with signatures of a generalist lifestyle and marine biomass degradation.</title>
        <authorList>
            <person name="Hagestad O.C."/>
            <person name="Hou L."/>
            <person name="Andersen J.H."/>
            <person name="Hansen E.H."/>
            <person name="Altermark B."/>
            <person name="Li C."/>
            <person name="Kuhnert E."/>
            <person name="Cox R.J."/>
            <person name="Crous P.W."/>
            <person name="Spatafora J.W."/>
            <person name="Lail K."/>
            <person name="Amirebrahimi M."/>
            <person name="Lipzen A."/>
            <person name="Pangilinan J."/>
            <person name="Andreopoulos W."/>
            <person name="Hayes R.D."/>
            <person name="Ng V."/>
            <person name="Grigoriev I.V."/>
            <person name="Jackson S.A."/>
            <person name="Sutton T.D.S."/>
            <person name="Dobson A.D.W."/>
            <person name="Rama T."/>
        </authorList>
    </citation>
    <scope>NUCLEOTIDE SEQUENCE</scope>
    <source>
        <strain evidence="9">TRa3180A</strain>
    </source>
</reference>
<keyword evidence="5" id="KW-0539">Nucleus</keyword>
<organism evidence="9 10">
    <name type="scientific">Calycina marina</name>
    <dbReference type="NCBI Taxonomy" id="1763456"/>
    <lineage>
        <taxon>Eukaryota</taxon>
        <taxon>Fungi</taxon>
        <taxon>Dikarya</taxon>
        <taxon>Ascomycota</taxon>
        <taxon>Pezizomycotina</taxon>
        <taxon>Leotiomycetes</taxon>
        <taxon>Helotiales</taxon>
        <taxon>Pezizellaceae</taxon>
        <taxon>Calycina</taxon>
    </lineage>
</organism>
<evidence type="ECO:0000313" key="10">
    <source>
        <dbReference type="Proteomes" id="UP000887226"/>
    </source>
</evidence>
<dbReference type="PRINTS" id="PR01849">
    <property type="entry name" value="UBIQUITINACT"/>
</dbReference>
<dbReference type="SUPFAM" id="SSF69572">
    <property type="entry name" value="Activating enzymes of the ubiquitin-like proteins"/>
    <property type="match status" value="1"/>
</dbReference>
<dbReference type="InterPro" id="IPR045886">
    <property type="entry name" value="ThiF/MoeB/HesA"/>
</dbReference>
<dbReference type="AlphaFoldDB" id="A0A9P8CH90"/>
<dbReference type="Proteomes" id="UP000887226">
    <property type="component" value="Unassembled WGS sequence"/>
</dbReference>
<feature type="domain" description="THIF-type NAD/FAD binding fold" evidence="8">
    <location>
        <begin position="33"/>
        <end position="365"/>
    </location>
</feature>
<comment type="caution">
    <text evidence="9">The sequence shown here is derived from an EMBL/GenBank/DDBJ whole genome shotgun (WGS) entry which is preliminary data.</text>
</comment>
<feature type="region of interest" description="Disordered" evidence="7">
    <location>
        <begin position="1"/>
        <end position="20"/>
    </location>
</feature>
<dbReference type="GO" id="GO:0019948">
    <property type="term" value="F:SUMO activating enzyme activity"/>
    <property type="evidence" value="ECO:0007669"/>
    <property type="project" value="TreeGrafter"/>
</dbReference>
<accession>A0A9P8CH90</accession>
<dbReference type="PANTHER" id="PTHR10953">
    <property type="entry name" value="UBIQUITIN-ACTIVATING ENZYME E1"/>
    <property type="match status" value="1"/>
</dbReference>
<evidence type="ECO:0000256" key="1">
    <source>
        <dbReference type="ARBA" id="ARBA00004123"/>
    </source>
</evidence>
<evidence type="ECO:0000256" key="7">
    <source>
        <dbReference type="SAM" id="MobiDB-lite"/>
    </source>
</evidence>
<evidence type="ECO:0000256" key="5">
    <source>
        <dbReference type="ARBA" id="ARBA00023242"/>
    </source>
</evidence>
<dbReference type="Gene3D" id="3.40.50.720">
    <property type="entry name" value="NAD(P)-binding Rossmann-like Domain"/>
    <property type="match status" value="1"/>
</dbReference>
<feature type="region of interest" description="Disordered" evidence="7">
    <location>
        <begin position="387"/>
        <end position="406"/>
    </location>
</feature>
<dbReference type="InterPro" id="IPR035985">
    <property type="entry name" value="Ubiquitin-activating_enz"/>
</dbReference>
<dbReference type="PANTHER" id="PTHR10953:SF162">
    <property type="entry name" value="SUMO-ACTIVATING ENZYME SUBUNIT 1"/>
    <property type="match status" value="1"/>
</dbReference>
<gene>
    <name evidence="9" type="ORF">BJ878DRAFT_229899</name>
</gene>
<comment type="similarity">
    <text evidence="3">Belongs to the ubiquitin-activating E1 family.</text>
</comment>
<comment type="subcellular location">
    <subcellularLocation>
        <location evidence="1">Nucleus</location>
    </subcellularLocation>
</comment>
<dbReference type="Pfam" id="PF00899">
    <property type="entry name" value="ThiF"/>
    <property type="match status" value="1"/>
</dbReference>
<dbReference type="InterPro" id="IPR000011">
    <property type="entry name" value="UBQ/SUMO-activ_enz_E1-like"/>
</dbReference>
<dbReference type="GO" id="GO:0031510">
    <property type="term" value="C:SUMO activating enzyme complex"/>
    <property type="evidence" value="ECO:0007669"/>
    <property type="project" value="TreeGrafter"/>
</dbReference>
<dbReference type="EMBL" id="MU253784">
    <property type="protein sequence ID" value="KAG9247049.1"/>
    <property type="molecule type" value="Genomic_DNA"/>
</dbReference>
<evidence type="ECO:0000256" key="2">
    <source>
        <dbReference type="ARBA" id="ARBA00004718"/>
    </source>
</evidence>
<feature type="compositionally biased region" description="Polar residues" evidence="7">
    <location>
        <begin position="387"/>
        <end position="404"/>
    </location>
</feature>
<comment type="pathway">
    <text evidence="2">Protein modification; protein sumoylation.</text>
</comment>
<dbReference type="CDD" id="cd01492">
    <property type="entry name" value="Aos1_SUMO"/>
    <property type="match status" value="1"/>
</dbReference>
<evidence type="ECO:0000256" key="4">
    <source>
        <dbReference type="ARBA" id="ARBA00022786"/>
    </source>
</evidence>
<sequence length="418" mass="46130">MMASGPVSSSPAFNGPPIPRQDQGITAEEIALYDRQIRLWGVKAQEKIKNANILIISMNSLAAEIAKNLVLAGINSLTIIDHKDATAKDLGANFFLTRDDLGKNRAAAAADRIKKLNPRVTVVTDRANLSQTRTAPVVEQFDLVIATSQDTNTLTLINTATRATNKPFYAASVYGMYGYIFSDLIEHEFVVERERNKTTKLGAESRTRSIIEVTEKEDGKPIELVKKVEKYSTWFLASDAAKLPEEYTNSRRKLRKVTPILSCLRALWEFQVLNPLGPTSMNDLKVFAGLAHKHHKSLGLPEETLNAEVQGLFFQNIHSEITPVSAILGGQLAQDVINVLGGREQPIQNFVIFDGDSMEASVFALHPPGPLGNDLFPNTAEAVRRISQPQDQPVVSQHDPSQPGVSYLPDVIKFDKDY</sequence>
<evidence type="ECO:0000256" key="3">
    <source>
        <dbReference type="ARBA" id="ARBA00005673"/>
    </source>
</evidence>
<keyword evidence="4" id="KW-0833">Ubl conjugation pathway</keyword>
<dbReference type="InterPro" id="IPR000594">
    <property type="entry name" value="ThiF_NAD_FAD-bd"/>
</dbReference>
<proteinExistence type="inferred from homology"/>
<evidence type="ECO:0000259" key="8">
    <source>
        <dbReference type="Pfam" id="PF00899"/>
    </source>
</evidence>
<evidence type="ECO:0000313" key="9">
    <source>
        <dbReference type="EMBL" id="KAG9247049.1"/>
    </source>
</evidence>
<name>A0A9P8CH90_9HELO</name>
<dbReference type="OrthoDB" id="1708823at2759"/>
<evidence type="ECO:0000256" key="6">
    <source>
        <dbReference type="ARBA" id="ARBA00044354"/>
    </source>
</evidence>
<feature type="compositionally biased region" description="Polar residues" evidence="7">
    <location>
        <begin position="1"/>
        <end position="12"/>
    </location>
</feature>
<dbReference type="GO" id="GO:0016925">
    <property type="term" value="P:protein sumoylation"/>
    <property type="evidence" value="ECO:0007669"/>
    <property type="project" value="TreeGrafter"/>
</dbReference>